<protein>
    <submittedName>
        <fullName evidence="2">ADP-ribosylglycohydrolase family protein</fullName>
    </submittedName>
</protein>
<evidence type="ECO:0000313" key="3">
    <source>
        <dbReference type="Proteomes" id="UP001165267"/>
    </source>
</evidence>
<dbReference type="RefSeq" id="WP_257511386.1">
    <property type="nucleotide sequence ID" value="NZ_JANKHG010000016.1"/>
</dbReference>
<sequence>MAPPLASPRQASSAFFPPDTTNTPNDPAGNGIDSHHIEFQLGTAPNVMKVETVVGASGVESQKVHDALESLKLRLLEVYENGSCLVSFGSSESFDRITNMQTKPIKVNSSSLLEQILAQFGQARIDGLKLSDNVTLKSIEKKTQTDANAFKYHSGTITFQVAGKPDRKIKFREFCPDYDGRSLDSATLRAALKHVPKPKSEDSHAANTPCPQLYSANGIGRSASLAVLYSFKEMCAQQNGVKPALVERHLKTLINQGREQRHAHFVNSQEQLKQLLEACTVVNAEVGVNETIKHLVEDKPLFAGKEHQFPYMPIKVDGIVKIASDPDKFPFPQLDLENANEYASDVIKAGYYGDALGADLESHFYVRPEGNTDDEPLRKDVLEAKLGKDEKREYRASPNQADKDKILIAQLKKHNRNGHHATDDTQQGALSANAKIRWIVEDKGDLNELGKKILSAFRESKFPEKGQQLGDAPETDFVIRGGADTLTMCQRRPLKQEWKDQCIPDLRNSDRRSGGAGNGGMMRIGYDLLPLLASGASMKDLVQQALISNQVTHHGSLSTVASVGQVVLMAKCMHLRKVAEQQDEKPVPPKNFFIDTFYEIAKVLEHPDQLFGLDGNAVPVGDGSNWRTPRLPSEFLKGRSAQGLTEPREITKANSVTAGSVLTALETYKDKTQLNSIETNEVLQRWCSRAYLGATFPSIVFLLEKFGNDPAHAVNMAALVTKDSDTCATIIAQVMGALHGSAWVHEEIKSCEDGDHRSTFNEDLGGGFTLKNFIDHMSNFYDKREKQTQSTTTT</sequence>
<reference evidence="2" key="1">
    <citation type="submission" date="2022-07" db="EMBL/GenBank/DDBJ databases">
        <authorList>
            <person name="Xamxidin M."/>
        </authorList>
    </citation>
    <scope>NUCLEOTIDE SEQUENCE</scope>
    <source>
        <strain evidence="2">YS8-69</strain>
    </source>
</reference>
<dbReference type="InterPro" id="IPR005502">
    <property type="entry name" value="Ribosyl_crysJ1"/>
</dbReference>
<dbReference type="Gene3D" id="1.10.4080.10">
    <property type="entry name" value="ADP-ribosylation/Crystallin J1"/>
    <property type="match status" value="1"/>
</dbReference>
<dbReference type="SUPFAM" id="SSF101478">
    <property type="entry name" value="ADP-ribosylglycohydrolase"/>
    <property type="match status" value="1"/>
</dbReference>
<accession>A0ABT1XFT0</accession>
<name>A0ABT1XFT0_9BURK</name>
<evidence type="ECO:0000256" key="1">
    <source>
        <dbReference type="SAM" id="MobiDB-lite"/>
    </source>
</evidence>
<organism evidence="2 3">
    <name type="scientific">Limnobacter parvus</name>
    <dbReference type="NCBI Taxonomy" id="2939690"/>
    <lineage>
        <taxon>Bacteria</taxon>
        <taxon>Pseudomonadati</taxon>
        <taxon>Pseudomonadota</taxon>
        <taxon>Betaproteobacteria</taxon>
        <taxon>Burkholderiales</taxon>
        <taxon>Burkholderiaceae</taxon>
        <taxon>Limnobacter</taxon>
    </lineage>
</organism>
<dbReference type="Pfam" id="PF03747">
    <property type="entry name" value="ADP_ribosyl_GH"/>
    <property type="match status" value="1"/>
</dbReference>
<dbReference type="Proteomes" id="UP001165267">
    <property type="component" value="Unassembled WGS sequence"/>
</dbReference>
<keyword evidence="3" id="KW-1185">Reference proteome</keyword>
<feature type="compositionally biased region" description="Low complexity" evidence="1">
    <location>
        <begin position="14"/>
        <end position="31"/>
    </location>
</feature>
<feature type="region of interest" description="Disordered" evidence="1">
    <location>
        <begin position="1"/>
        <end position="33"/>
    </location>
</feature>
<proteinExistence type="predicted"/>
<evidence type="ECO:0000313" key="2">
    <source>
        <dbReference type="EMBL" id="MCR2746141.1"/>
    </source>
</evidence>
<dbReference type="InterPro" id="IPR036705">
    <property type="entry name" value="Ribosyl_crysJ1_sf"/>
</dbReference>
<gene>
    <name evidence="2" type="ORF">NSP04_05735</name>
</gene>
<dbReference type="EMBL" id="JANKHG010000016">
    <property type="protein sequence ID" value="MCR2746141.1"/>
    <property type="molecule type" value="Genomic_DNA"/>
</dbReference>
<comment type="caution">
    <text evidence="2">The sequence shown here is derived from an EMBL/GenBank/DDBJ whole genome shotgun (WGS) entry which is preliminary data.</text>
</comment>